<dbReference type="Pfam" id="PF03372">
    <property type="entry name" value="Exo_endo_phos"/>
    <property type="match status" value="1"/>
</dbReference>
<dbReference type="InterPro" id="IPR036691">
    <property type="entry name" value="Endo/exonu/phosph_ase_sf"/>
</dbReference>
<dbReference type="Proteomes" id="UP001141552">
    <property type="component" value="Unassembled WGS sequence"/>
</dbReference>
<name>A0A9Q0FYI3_9ROSI</name>
<reference evidence="2" key="1">
    <citation type="submission" date="2022-02" db="EMBL/GenBank/DDBJ databases">
        <authorList>
            <person name="Henning P.M."/>
            <person name="McCubbin A.G."/>
            <person name="Shore J.S."/>
        </authorList>
    </citation>
    <scope>NUCLEOTIDE SEQUENCE</scope>
    <source>
        <strain evidence="2">F60SS</strain>
        <tissue evidence="2">Leaves</tissue>
    </source>
</reference>
<dbReference type="AlphaFoldDB" id="A0A9Q0FYI3"/>
<dbReference type="InterPro" id="IPR005135">
    <property type="entry name" value="Endo/exonuclease/phosphatase"/>
</dbReference>
<dbReference type="PANTHER" id="PTHR33710">
    <property type="entry name" value="BNAC02G09200D PROTEIN"/>
    <property type="match status" value="1"/>
</dbReference>
<gene>
    <name evidence="2" type="ORF">Tsubulata_024970</name>
</gene>
<evidence type="ECO:0000259" key="1">
    <source>
        <dbReference type="Pfam" id="PF03372"/>
    </source>
</evidence>
<proteinExistence type="predicted"/>
<evidence type="ECO:0000313" key="3">
    <source>
        <dbReference type="Proteomes" id="UP001141552"/>
    </source>
</evidence>
<dbReference type="SUPFAM" id="SSF56219">
    <property type="entry name" value="DNase I-like"/>
    <property type="match status" value="1"/>
</dbReference>
<evidence type="ECO:0000313" key="2">
    <source>
        <dbReference type="EMBL" id="KAJ4840273.1"/>
    </source>
</evidence>
<dbReference type="GO" id="GO:0003824">
    <property type="term" value="F:catalytic activity"/>
    <property type="evidence" value="ECO:0007669"/>
    <property type="project" value="InterPro"/>
</dbReference>
<reference evidence="2" key="2">
    <citation type="journal article" date="2023" name="Plants (Basel)">
        <title>Annotation of the Turnera subulata (Passifloraceae) Draft Genome Reveals the S-Locus Evolved after the Divergence of Turneroideae from Passifloroideae in a Stepwise Manner.</title>
        <authorList>
            <person name="Henning P.M."/>
            <person name="Roalson E.H."/>
            <person name="Mir W."/>
            <person name="McCubbin A.G."/>
            <person name="Shore J.S."/>
        </authorList>
    </citation>
    <scope>NUCLEOTIDE SEQUENCE</scope>
    <source>
        <strain evidence="2">F60SS</strain>
    </source>
</reference>
<sequence>MISIITWNCQGAGKKNFVRNFRELLRAHKPEVVVVVEPRISGFRATRVISRLNFQNSHRVEARGFAAIYACPQDGWRKFLWRNLETIAMNTSEPWLLGGDFNAILAGHERRNGAGRHGLANKAFQECFSKCNLIDLGFIDNKFTWKRGIYHARLDRFLCNGAWRLMYPEATVRHLPRVGSDHCPLLLMNGLSPSPKAQRPFRFQAAWLAHPSFEEFVK</sequence>
<dbReference type="EMBL" id="JAKUCV010003086">
    <property type="protein sequence ID" value="KAJ4840273.1"/>
    <property type="molecule type" value="Genomic_DNA"/>
</dbReference>
<dbReference type="OrthoDB" id="1750980at2759"/>
<feature type="domain" description="Endonuclease/exonuclease/phosphatase" evidence="1">
    <location>
        <begin position="5"/>
        <end position="182"/>
    </location>
</feature>
<dbReference type="PANTHER" id="PTHR33710:SF71">
    <property type="entry name" value="ENDONUCLEASE_EXONUCLEASE_PHOSPHATASE DOMAIN-CONTAINING PROTEIN"/>
    <property type="match status" value="1"/>
</dbReference>
<organism evidence="2 3">
    <name type="scientific">Turnera subulata</name>
    <dbReference type="NCBI Taxonomy" id="218843"/>
    <lineage>
        <taxon>Eukaryota</taxon>
        <taxon>Viridiplantae</taxon>
        <taxon>Streptophyta</taxon>
        <taxon>Embryophyta</taxon>
        <taxon>Tracheophyta</taxon>
        <taxon>Spermatophyta</taxon>
        <taxon>Magnoliopsida</taxon>
        <taxon>eudicotyledons</taxon>
        <taxon>Gunneridae</taxon>
        <taxon>Pentapetalae</taxon>
        <taxon>rosids</taxon>
        <taxon>fabids</taxon>
        <taxon>Malpighiales</taxon>
        <taxon>Passifloraceae</taxon>
        <taxon>Turnera</taxon>
    </lineage>
</organism>
<keyword evidence="3" id="KW-1185">Reference proteome</keyword>
<comment type="caution">
    <text evidence="2">The sequence shown here is derived from an EMBL/GenBank/DDBJ whole genome shotgun (WGS) entry which is preliminary data.</text>
</comment>
<protein>
    <recommendedName>
        <fullName evidence="1">Endonuclease/exonuclease/phosphatase domain-containing protein</fullName>
    </recommendedName>
</protein>
<accession>A0A9Q0FYI3</accession>
<dbReference type="Gene3D" id="3.60.10.10">
    <property type="entry name" value="Endonuclease/exonuclease/phosphatase"/>
    <property type="match status" value="1"/>
</dbReference>